<dbReference type="GO" id="GO:0009279">
    <property type="term" value="C:cell outer membrane"/>
    <property type="evidence" value="ECO:0007669"/>
    <property type="project" value="TreeGrafter"/>
</dbReference>
<dbReference type="KEGG" id="serq:CWC46_16485"/>
<feature type="chain" id="PRO_5033840419" description="Pectinesterase" evidence="5">
    <location>
        <begin position="26"/>
        <end position="440"/>
    </location>
</feature>
<reference evidence="8" key="2">
    <citation type="submission" date="2013-09" db="EMBL/GenBank/DDBJ databases">
        <authorList>
            <person name="Wang G."/>
            <person name="Yang Y."/>
            <person name="Su Y."/>
        </authorList>
    </citation>
    <scope>NUCLEOTIDE SEQUENCE</scope>
    <source>
        <strain evidence="8">ATCC 39006</strain>
    </source>
</reference>
<proteinExistence type="inferred from homology"/>
<feature type="domain" description="Pectinesterase catalytic" evidence="6">
    <location>
        <begin position="196"/>
        <end position="359"/>
    </location>
</feature>
<dbReference type="Proteomes" id="UP000017700">
    <property type="component" value="Chromosome"/>
</dbReference>
<gene>
    <name evidence="7" type="ORF">CWC46_16485</name>
    <name evidence="8" type="ORF">Ser39006_016485</name>
</gene>
<dbReference type="Proteomes" id="UP000233778">
    <property type="component" value="Chromosome"/>
</dbReference>
<evidence type="ECO:0000256" key="4">
    <source>
        <dbReference type="PROSITE-ProRule" id="PRU10040"/>
    </source>
</evidence>
<evidence type="ECO:0000313" key="9">
    <source>
        <dbReference type="Proteomes" id="UP000017700"/>
    </source>
</evidence>
<dbReference type="InterPro" id="IPR012334">
    <property type="entry name" value="Pectin_lyas_fold"/>
</dbReference>
<keyword evidence="5" id="KW-0732">Signal</keyword>
<dbReference type="UniPathway" id="UPA00545">
    <property type="reaction ID" value="UER00823"/>
</dbReference>
<dbReference type="InterPro" id="IPR011050">
    <property type="entry name" value="Pectin_lyase_fold/virulence"/>
</dbReference>
<dbReference type="RefSeq" id="WP_021015454.1">
    <property type="nucleotide sequence ID" value="NZ_CP025084.1"/>
</dbReference>
<evidence type="ECO:0000256" key="3">
    <source>
        <dbReference type="ARBA" id="ARBA00023085"/>
    </source>
</evidence>
<dbReference type="InterPro" id="IPR033131">
    <property type="entry name" value="Pectinesterase_Asp_AS"/>
</dbReference>
<dbReference type="PROSITE" id="PS00503">
    <property type="entry name" value="PECTINESTERASE_2"/>
    <property type="match status" value="1"/>
</dbReference>
<keyword evidence="3 5" id="KW-0063">Aspartyl esterase</keyword>
<dbReference type="EC" id="3.1.1.11" evidence="5"/>
<protein>
    <recommendedName>
        <fullName evidence="5">Pectinesterase</fullName>
        <ecNumber evidence="5">3.1.1.11</ecNumber>
    </recommendedName>
</protein>
<dbReference type="PANTHER" id="PTHR31321">
    <property type="entry name" value="ACYL-COA THIOESTER HYDROLASE YBHC-RELATED"/>
    <property type="match status" value="1"/>
</dbReference>
<dbReference type="Gene3D" id="2.160.20.10">
    <property type="entry name" value="Single-stranded right-handed beta-helix, Pectin lyase-like"/>
    <property type="match status" value="1"/>
</dbReference>
<dbReference type="STRING" id="104623.Ser39006_02188"/>
<dbReference type="InterPro" id="IPR000070">
    <property type="entry name" value="Pectinesterase_cat"/>
</dbReference>
<dbReference type="InterPro" id="IPR054974">
    <property type="entry name" value="Pectinest_B"/>
</dbReference>
<evidence type="ECO:0000259" key="6">
    <source>
        <dbReference type="Pfam" id="PF01095"/>
    </source>
</evidence>
<dbReference type="Pfam" id="PF01095">
    <property type="entry name" value="Pectinesterase"/>
    <property type="match status" value="1"/>
</dbReference>
<reference evidence="8 9" key="1">
    <citation type="journal article" date="2013" name="Genome Announc.">
        <title>Draft genome sequence of Serratia sp. strain ATCC 39006, a model bacterium for analysis of the biosynthesis and regulation of prodigiosin, a carbapenem, and gas vesicles.</title>
        <authorList>
            <person name="Fineran P.C."/>
            <person name="Iglesias Cans M.C."/>
            <person name="Ramsay J.P."/>
            <person name="Wilf N.M."/>
            <person name="Cossyleon D."/>
            <person name="McNeil M.B."/>
            <person name="Williamson N.R."/>
            <person name="Monson R.E."/>
            <person name="Becher S.A."/>
            <person name="Stanton J.A."/>
            <person name="Brugger K."/>
            <person name="Brown S.D."/>
            <person name="Salmond G.P."/>
        </authorList>
    </citation>
    <scope>NUCLEOTIDE SEQUENCE [LARGE SCALE GENOMIC DNA]</scope>
    <source>
        <strain evidence="8">ATCC 39006</strain>
        <strain evidence="9">ATCC 39006 / SC 11482</strain>
    </source>
</reference>
<comment type="catalytic activity">
    <reaction evidence="5">
        <text>[(1-&gt;4)-alpha-D-galacturonosyl methyl ester](n) + n H2O = [(1-&gt;4)-alpha-D-galacturonosyl](n) + n methanol + n H(+)</text>
        <dbReference type="Rhea" id="RHEA:22380"/>
        <dbReference type="Rhea" id="RHEA-COMP:14570"/>
        <dbReference type="Rhea" id="RHEA-COMP:14573"/>
        <dbReference type="ChEBI" id="CHEBI:15377"/>
        <dbReference type="ChEBI" id="CHEBI:15378"/>
        <dbReference type="ChEBI" id="CHEBI:17790"/>
        <dbReference type="ChEBI" id="CHEBI:140522"/>
        <dbReference type="ChEBI" id="CHEBI:140523"/>
        <dbReference type="EC" id="3.1.1.11"/>
    </reaction>
</comment>
<dbReference type="EMBL" id="CP025085">
    <property type="protein sequence ID" value="AUH01266.1"/>
    <property type="molecule type" value="Genomic_DNA"/>
</dbReference>
<accession>A0A2I5T9P5</accession>
<dbReference type="PROSITE" id="PS51257">
    <property type="entry name" value="PROKAR_LIPOPROTEIN"/>
    <property type="match status" value="1"/>
</dbReference>
<dbReference type="NCBIfam" id="NF007822">
    <property type="entry name" value="PRK10531.1"/>
    <property type="match status" value="1"/>
</dbReference>
<sequence>MSLTRFPLAATAVSVSLLLAACSNSQPHDTVKPLSPGTATRPVLSAQEAEPFTLQHYLAATGLYTQPQADGWFPAAVNTGNIATPYVVGPKAGTDGATYTHIQQAVNAAIRQSKNNQRVYIRVLPGTYTGTVYIPADAPPMTLSGAGSQPGQVVIQLALDSMISPTTYRSTVNAGQEYQPSDPAWYMYDVCASKQKATIDTICAAVMWSQSDDFQLKNLTVMNSLLDKIGSGTHQGVALRTDGDKVQLENVRLIGRQDTFFVNTSNRKNEYVTDHYSRAYIKDSYIEGDVDYVFGRATAVFDNVHFHTVSSRGSRGAYVFAPDTMPRVKYGFLVIHSKLTGDSGFRGTLKAKLGRAWDQGASKTGYLPGNTANGQLVIRDSTIDSSYDQLNPWGAAATTNRPFHGNISPTRNLNDVKFNRLWEYNNVVMTGHSTGLPTAK</sequence>
<organism evidence="8 9">
    <name type="scientific">Serratia sp. (strain ATCC 39006)</name>
    <name type="common">Prodigiosinella confusarubida</name>
    <dbReference type="NCBI Taxonomy" id="104623"/>
    <lineage>
        <taxon>Bacteria</taxon>
        <taxon>Pseudomonadati</taxon>
        <taxon>Pseudomonadota</taxon>
        <taxon>Gammaproteobacteria</taxon>
        <taxon>Enterobacterales</taxon>
        <taxon>Pectobacteriaceae</taxon>
        <taxon>Prodigiosinella</taxon>
    </lineage>
</organism>
<reference evidence="7 10" key="3">
    <citation type="submission" date="2017-11" db="EMBL/GenBank/DDBJ databases">
        <title>Complete genome sequence of Serratia sp. ATCC 39006 LacA.</title>
        <authorList>
            <person name="Hampton H.G."/>
            <person name="Jackson S.A."/>
            <person name="Jauregui R."/>
            <person name="Poulter G.T.M."/>
            <person name="Salmond G.P.C."/>
            <person name="Fineran P.C."/>
        </authorList>
    </citation>
    <scope>NUCLEOTIDE SEQUENCE [LARGE SCALE GENOMIC DNA]</scope>
    <source>
        <strain evidence="7 10">ATCC 39006</strain>
    </source>
</reference>
<reference evidence="8" key="4">
    <citation type="submission" date="2017-11" db="EMBL/GenBank/DDBJ databases">
        <title>Complete genome sequence of Serratia sp. ATCC 39006.</title>
        <authorList>
            <person name="Hampton H.G."/>
            <person name="Jackson S.A."/>
            <person name="Jauregui R."/>
            <person name="Poulter G.T.M."/>
            <person name="Salmond G.P.C."/>
            <person name="Fineran P.C."/>
        </authorList>
    </citation>
    <scope>NUCLEOTIDE SEQUENCE</scope>
    <source>
        <strain evidence="8">ATCC 39006</strain>
    </source>
</reference>
<dbReference type="GO" id="GO:0045490">
    <property type="term" value="P:pectin catabolic process"/>
    <property type="evidence" value="ECO:0007669"/>
    <property type="project" value="UniProtKB-UniRule"/>
</dbReference>
<dbReference type="EMBL" id="CP025084">
    <property type="protein sequence ID" value="AUH05587.1"/>
    <property type="molecule type" value="Genomic_DNA"/>
</dbReference>
<comment type="similarity">
    <text evidence="1">Belongs to the pectinesterase family.</text>
</comment>
<evidence type="ECO:0000313" key="7">
    <source>
        <dbReference type="EMBL" id="AUH01266.1"/>
    </source>
</evidence>
<dbReference type="SUPFAM" id="SSF51126">
    <property type="entry name" value="Pectin lyase-like"/>
    <property type="match status" value="1"/>
</dbReference>
<feature type="signal peptide" evidence="5">
    <location>
        <begin position="1"/>
        <end position="25"/>
    </location>
</feature>
<evidence type="ECO:0000313" key="10">
    <source>
        <dbReference type="Proteomes" id="UP000233778"/>
    </source>
</evidence>
<evidence type="ECO:0000313" key="8">
    <source>
        <dbReference type="EMBL" id="AUH05587.1"/>
    </source>
</evidence>
<evidence type="ECO:0000256" key="1">
    <source>
        <dbReference type="ARBA" id="ARBA00008891"/>
    </source>
</evidence>
<dbReference type="GO" id="GO:0042545">
    <property type="term" value="P:cell wall modification"/>
    <property type="evidence" value="ECO:0007669"/>
    <property type="project" value="UniProtKB-UniRule"/>
</dbReference>
<comment type="pathway">
    <text evidence="5">Glycan metabolism; pectin degradation; 2-dehydro-3-deoxy-D-gluconate from pectin: step 1/5.</text>
</comment>
<dbReference type="NCBIfam" id="NF041901">
    <property type="entry name" value="pecestase_PemB"/>
    <property type="match status" value="1"/>
</dbReference>
<evidence type="ECO:0000256" key="2">
    <source>
        <dbReference type="ARBA" id="ARBA00022801"/>
    </source>
</evidence>
<keyword evidence="2 5" id="KW-0378">Hydrolase</keyword>
<feature type="active site" evidence="4">
    <location>
        <position position="291"/>
    </location>
</feature>
<evidence type="ECO:0000256" key="5">
    <source>
        <dbReference type="RuleBase" id="RU000589"/>
    </source>
</evidence>
<keyword evidence="9" id="KW-1185">Reference proteome</keyword>
<dbReference type="PANTHER" id="PTHR31321:SF57">
    <property type="entry name" value="PECTINESTERASE 53-RELATED"/>
    <property type="match status" value="1"/>
</dbReference>
<dbReference type="OrthoDB" id="264773at2"/>
<dbReference type="AlphaFoldDB" id="A0A2I5T9P5"/>
<name>A0A2I5T9P5_SERS3</name>
<dbReference type="GO" id="GO:0030599">
    <property type="term" value="F:pectinesterase activity"/>
    <property type="evidence" value="ECO:0007669"/>
    <property type="project" value="UniProtKB-UniRule"/>
</dbReference>
<dbReference type="KEGG" id="sera:Ser39006_016485"/>